<proteinExistence type="predicted"/>
<organism evidence="1 2">
    <name type="scientific">Coprinopsis marcescibilis</name>
    <name type="common">Agaric fungus</name>
    <name type="synonym">Psathyrella marcescibilis</name>
    <dbReference type="NCBI Taxonomy" id="230819"/>
    <lineage>
        <taxon>Eukaryota</taxon>
        <taxon>Fungi</taxon>
        <taxon>Dikarya</taxon>
        <taxon>Basidiomycota</taxon>
        <taxon>Agaricomycotina</taxon>
        <taxon>Agaricomycetes</taxon>
        <taxon>Agaricomycetidae</taxon>
        <taxon>Agaricales</taxon>
        <taxon>Agaricineae</taxon>
        <taxon>Psathyrellaceae</taxon>
        <taxon>Coprinopsis</taxon>
    </lineage>
</organism>
<evidence type="ECO:0000313" key="1">
    <source>
        <dbReference type="EMBL" id="TFK22854.1"/>
    </source>
</evidence>
<dbReference type="Proteomes" id="UP000307440">
    <property type="component" value="Unassembled WGS sequence"/>
</dbReference>
<name>A0A5C3KR34_COPMA</name>
<evidence type="ECO:0000313" key="2">
    <source>
        <dbReference type="Proteomes" id="UP000307440"/>
    </source>
</evidence>
<reference evidence="1 2" key="1">
    <citation type="journal article" date="2019" name="Nat. Ecol. Evol.">
        <title>Megaphylogeny resolves global patterns of mushroom evolution.</title>
        <authorList>
            <person name="Varga T."/>
            <person name="Krizsan K."/>
            <person name="Foldi C."/>
            <person name="Dima B."/>
            <person name="Sanchez-Garcia M."/>
            <person name="Sanchez-Ramirez S."/>
            <person name="Szollosi G.J."/>
            <person name="Szarkandi J.G."/>
            <person name="Papp V."/>
            <person name="Albert L."/>
            <person name="Andreopoulos W."/>
            <person name="Angelini C."/>
            <person name="Antonin V."/>
            <person name="Barry K.W."/>
            <person name="Bougher N.L."/>
            <person name="Buchanan P."/>
            <person name="Buyck B."/>
            <person name="Bense V."/>
            <person name="Catcheside P."/>
            <person name="Chovatia M."/>
            <person name="Cooper J."/>
            <person name="Damon W."/>
            <person name="Desjardin D."/>
            <person name="Finy P."/>
            <person name="Geml J."/>
            <person name="Haridas S."/>
            <person name="Hughes K."/>
            <person name="Justo A."/>
            <person name="Karasinski D."/>
            <person name="Kautmanova I."/>
            <person name="Kiss B."/>
            <person name="Kocsube S."/>
            <person name="Kotiranta H."/>
            <person name="LaButti K.M."/>
            <person name="Lechner B.E."/>
            <person name="Liimatainen K."/>
            <person name="Lipzen A."/>
            <person name="Lukacs Z."/>
            <person name="Mihaltcheva S."/>
            <person name="Morgado L.N."/>
            <person name="Niskanen T."/>
            <person name="Noordeloos M.E."/>
            <person name="Ohm R.A."/>
            <person name="Ortiz-Santana B."/>
            <person name="Ovrebo C."/>
            <person name="Racz N."/>
            <person name="Riley R."/>
            <person name="Savchenko A."/>
            <person name="Shiryaev A."/>
            <person name="Soop K."/>
            <person name="Spirin V."/>
            <person name="Szebenyi C."/>
            <person name="Tomsovsky M."/>
            <person name="Tulloss R.E."/>
            <person name="Uehling J."/>
            <person name="Grigoriev I.V."/>
            <person name="Vagvolgyi C."/>
            <person name="Papp T."/>
            <person name="Martin F.M."/>
            <person name="Miettinen O."/>
            <person name="Hibbett D.S."/>
            <person name="Nagy L.G."/>
        </authorList>
    </citation>
    <scope>NUCLEOTIDE SEQUENCE [LARGE SCALE GENOMIC DNA]</scope>
    <source>
        <strain evidence="1 2">CBS 121175</strain>
    </source>
</reference>
<sequence length="158" mass="17689">MPTTIISSLFTIRGLSHPITTFPSTSHLPCSSPCLTMCFSCWGCHVSLCFPSLVARAPCFGSKLVNFSFPSPLPLPTSTVHILPPLPSQNMAAALNTIISNHFSCTHYSSVFATTLLPIVHRSCLRYTRTLYPLNYFSVLYTYRLFPFRVPFNLEFVF</sequence>
<dbReference type="EMBL" id="ML210231">
    <property type="protein sequence ID" value="TFK22854.1"/>
    <property type="molecule type" value="Genomic_DNA"/>
</dbReference>
<accession>A0A5C3KR34</accession>
<gene>
    <name evidence="1" type="ORF">FA15DRAFT_498707</name>
</gene>
<protein>
    <submittedName>
        <fullName evidence="1">Uncharacterized protein</fullName>
    </submittedName>
</protein>
<dbReference type="AlphaFoldDB" id="A0A5C3KR34"/>
<keyword evidence="2" id="KW-1185">Reference proteome</keyword>